<proteinExistence type="predicted"/>
<dbReference type="Proteomes" id="UP001144673">
    <property type="component" value="Unassembled WGS sequence"/>
</dbReference>
<organism evidence="1 2">
    <name type="scientific">Akanthomyces muscarius</name>
    <name type="common">Entomopathogenic fungus</name>
    <name type="synonym">Lecanicillium muscarium</name>
    <dbReference type="NCBI Taxonomy" id="2231603"/>
    <lineage>
        <taxon>Eukaryota</taxon>
        <taxon>Fungi</taxon>
        <taxon>Dikarya</taxon>
        <taxon>Ascomycota</taxon>
        <taxon>Pezizomycotina</taxon>
        <taxon>Sordariomycetes</taxon>
        <taxon>Hypocreomycetidae</taxon>
        <taxon>Hypocreales</taxon>
        <taxon>Cordycipitaceae</taxon>
        <taxon>Akanthomyces</taxon>
    </lineage>
</organism>
<dbReference type="GeneID" id="80894852"/>
<evidence type="ECO:0000313" key="1">
    <source>
        <dbReference type="EMBL" id="KAJ4161667.1"/>
    </source>
</evidence>
<protein>
    <submittedName>
        <fullName evidence="1">Uncharacterized protein</fullName>
    </submittedName>
</protein>
<keyword evidence="2" id="KW-1185">Reference proteome</keyword>
<dbReference type="KEGG" id="amus:LMH87_007693"/>
<gene>
    <name evidence="1" type="ORF">LMH87_007693</name>
</gene>
<reference evidence="1" key="1">
    <citation type="journal article" date="2023" name="Access Microbiol">
        <title>De-novo genome assembly for Akanthomyces muscarius, a biocontrol agent of insect agricultural pests.</title>
        <authorList>
            <person name="Erdos Z."/>
            <person name="Studholme D.J."/>
            <person name="Raymond B."/>
            <person name="Sharma M."/>
        </authorList>
    </citation>
    <scope>NUCLEOTIDE SEQUENCE</scope>
    <source>
        <strain evidence="1">Ve6</strain>
    </source>
</reference>
<dbReference type="AlphaFoldDB" id="A0A9W8UQ21"/>
<dbReference type="EMBL" id="JAJHUN010000002">
    <property type="protein sequence ID" value="KAJ4161667.1"/>
    <property type="molecule type" value="Genomic_DNA"/>
</dbReference>
<comment type="caution">
    <text evidence="1">The sequence shown here is derived from an EMBL/GenBank/DDBJ whole genome shotgun (WGS) entry which is preliminary data.</text>
</comment>
<sequence>MAAQARSFSRYFDFYAAGDRPQTHSYKAITHGEQPAANLLPSLHSEFISNAPLCWCKGYASVQIGILVHD</sequence>
<evidence type="ECO:0000313" key="2">
    <source>
        <dbReference type="Proteomes" id="UP001144673"/>
    </source>
</evidence>
<dbReference type="RefSeq" id="XP_056058051.1">
    <property type="nucleotide sequence ID" value="XM_056199619.1"/>
</dbReference>
<accession>A0A9W8UQ21</accession>
<name>A0A9W8UQ21_AKAMU</name>